<name>A0ACC0AFU2_CATRO</name>
<evidence type="ECO:0000313" key="2">
    <source>
        <dbReference type="Proteomes" id="UP001060085"/>
    </source>
</evidence>
<organism evidence="1 2">
    <name type="scientific">Catharanthus roseus</name>
    <name type="common">Madagascar periwinkle</name>
    <name type="synonym">Vinca rosea</name>
    <dbReference type="NCBI Taxonomy" id="4058"/>
    <lineage>
        <taxon>Eukaryota</taxon>
        <taxon>Viridiplantae</taxon>
        <taxon>Streptophyta</taxon>
        <taxon>Embryophyta</taxon>
        <taxon>Tracheophyta</taxon>
        <taxon>Spermatophyta</taxon>
        <taxon>Magnoliopsida</taxon>
        <taxon>eudicotyledons</taxon>
        <taxon>Gunneridae</taxon>
        <taxon>Pentapetalae</taxon>
        <taxon>asterids</taxon>
        <taxon>lamiids</taxon>
        <taxon>Gentianales</taxon>
        <taxon>Apocynaceae</taxon>
        <taxon>Rauvolfioideae</taxon>
        <taxon>Vinceae</taxon>
        <taxon>Catharanthinae</taxon>
        <taxon>Catharanthus</taxon>
    </lineage>
</organism>
<comment type="caution">
    <text evidence="1">The sequence shown here is derived from an EMBL/GenBank/DDBJ whole genome shotgun (WGS) entry which is preliminary data.</text>
</comment>
<proteinExistence type="predicted"/>
<protein>
    <submittedName>
        <fullName evidence="1">Uncharacterized protein</fullName>
    </submittedName>
</protein>
<sequence length="496" mass="54576">MGKVEEEQHLPISVIGEAQRADQNAGNDNGRGCCIFKKFVSFRCVFALLFGVAVLLSAIFWLPIFHYGDQKDLDLDSEYAGHAIVASFMVNKPASFLEDFSLQLEDDIFDEMRFISTKVELLSLESSEGSNRTKVVFAVESDTTTRSLIRDTFVSILIHQYSLRLTASLFGEPFSFEVLKFLGGITVSPQQSAFLMQKVHLNFNFTLNFSIQQLQNNFDALREQLKSGIHLAPYENLYISFTNLRGSTVAPPSIVQCQVLMAVGINASMSRIKELAQTIKDSHAKNLGLNNTVFGRVKQVRLSSILQHSLGGNGAPSPAPMPHLHHHHHHHHHHGHHHESNFVPAVAPSPRTDNGGVAGKGSAPRLLVPTPAPTQRMSHKAKPPGCHFRDKNRYPRNGNQHSHLTPISPPALPPNIAPSPKHQTHPAVPTMHNVPAASPLPSVAFARVRPPSERGFNAEPPDLPPSISPSPSSSSAVITLSDLWSLLLILFLALHW</sequence>
<keyword evidence="2" id="KW-1185">Reference proteome</keyword>
<evidence type="ECO:0000313" key="1">
    <source>
        <dbReference type="EMBL" id="KAI5659679.1"/>
    </source>
</evidence>
<dbReference type="EMBL" id="CM044706">
    <property type="protein sequence ID" value="KAI5659679.1"/>
    <property type="molecule type" value="Genomic_DNA"/>
</dbReference>
<gene>
    <name evidence="1" type="ORF">M9H77_28472</name>
</gene>
<reference evidence="2" key="1">
    <citation type="journal article" date="2023" name="Nat. Plants">
        <title>Single-cell RNA sequencing provides a high-resolution roadmap for understanding the multicellular compartmentation of specialized metabolism.</title>
        <authorList>
            <person name="Sun S."/>
            <person name="Shen X."/>
            <person name="Li Y."/>
            <person name="Li Y."/>
            <person name="Wang S."/>
            <person name="Li R."/>
            <person name="Zhang H."/>
            <person name="Shen G."/>
            <person name="Guo B."/>
            <person name="Wei J."/>
            <person name="Xu J."/>
            <person name="St-Pierre B."/>
            <person name="Chen S."/>
            <person name="Sun C."/>
        </authorList>
    </citation>
    <scope>NUCLEOTIDE SEQUENCE [LARGE SCALE GENOMIC DNA]</scope>
</reference>
<accession>A0ACC0AFU2</accession>
<dbReference type="Proteomes" id="UP001060085">
    <property type="component" value="Linkage Group LG06"/>
</dbReference>